<sequence length="98" mass="11608">MNIALDFDDTYTRDPILWDKFIDDALVHGHDIRIVTFRRPEMTDPAINWIALKIPVIFTSFQQKRPYTTSIGWLPDIWIDDTPEYIVDWESVKDGLLR</sequence>
<proteinExistence type="predicted"/>
<evidence type="ECO:0000313" key="6">
    <source>
        <dbReference type="EMBL" id="CAB4222849.1"/>
    </source>
</evidence>
<dbReference type="EMBL" id="LR797518">
    <property type="protein sequence ID" value="CAB4222849.1"/>
    <property type="molecule type" value="Genomic_DNA"/>
</dbReference>
<organism evidence="4">
    <name type="scientific">uncultured Caudovirales phage</name>
    <dbReference type="NCBI Taxonomy" id="2100421"/>
    <lineage>
        <taxon>Viruses</taxon>
        <taxon>Duplodnaviria</taxon>
        <taxon>Heunggongvirae</taxon>
        <taxon>Uroviricota</taxon>
        <taxon>Caudoviricetes</taxon>
        <taxon>Peduoviridae</taxon>
        <taxon>Maltschvirus</taxon>
        <taxon>Maltschvirus maltsch</taxon>
    </lineage>
</organism>
<gene>
    <name evidence="3" type="ORF">UFOVP1065_208</name>
    <name evidence="4" type="ORF">UFOVP1198_177</name>
    <name evidence="5" type="ORF">UFOVP1418_169</name>
    <name evidence="7" type="ORF">UFOVP1524_214</name>
    <name evidence="6" type="ORF">UFOVP1651_214</name>
    <name evidence="1" type="ORF">UFOVP908_192</name>
    <name evidence="2" type="ORF">UFOVP990_177</name>
</gene>
<dbReference type="EMBL" id="LR796945">
    <property type="protein sequence ID" value="CAB4177097.1"/>
    <property type="molecule type" value="Genomic_DNA"/>
</dbReference>
<dbReference type="EMBL" id="LR798378">
    <property type="protein sequence ID" value="CAB5227836.1"/>
    <property type="molecule type" value="Genomic_DNA"/>
</dbReference>
<evidence type="ECO:0000313" key="3">
    <source>
        <dbReference type="EMBL" id="CAB4182304.1"/>
    </source>
</evidence>
<dbReference type="SUPFAM" id="SSF56784">
    <property type="entry name" value="HAD-like"/>
    <property type="match status" value="1"/>
</dbReference>
<accession>A0A6J5R8Y2</accession>
<evidence type="ECO:0000313" key="4">
    <source>
        <dbReference type="EMBL" id="CAB4190837.1"/>
    </source>
</evidence>
<dbReference type="InterPro" id="IPR036412">
    <property type="entry name" value="HAD-like_sf"/>
</dbReference>
<evidence type="ECO:0000313" key="7">
    <source>
        <dbReference type="EMBL" id="CAB5227836.1"/>
    </source>
</evidence>
<reference evidence="4" key="1">
    <citation type="submission" date="2020-05" db="EMBL/GenBank/DDBJ databases">
        <authorList>
            <person name="Chiriac C."/>
            <person name="Salcher M."/>
            <person name="Ghai R."/>
            <person name="Kavagutti S V."/>
        </authorList>
    </citation>
    <scope>NUCLEOTIDE SEQUENCE</scope>
</reference>
<dbReference type="EMBL" id="LR797369">
    <property type="protein sequence ID" value="CAB4211186.1"/>
    <property type="molecule type" value="Genomic_DNA"/>
</dbReference>
<protein>
    <submittedName>
        <fullName evidence="4">Uncharacterized protein</fullName>
    </submittedName>
</protein>
<evidence type="ECO:0000313" key="1">
    <source>
        <dbReference type="EMBL" id="CAB4170982.1"/>
    </source>
</evidence>
<evidence type="ECO:0000313" key="2">
    <source>
        <dbReference type="EMBL" id="CAB4177097.1"/>
    </source>
</evidence>
<name>A0A6J5R8Y2_9CAUD</name>
<evidence type="ECO:0000313" key="5">
    <source>
        <dbReference type="EMBL" id="CAB4211186.1"/>
    </source>
</evidence>
<dbReference type="EMBL" id="LR797157">
    <property type="protein sequence ID" value="CAB4190837.1"/>
    <property type="molecule type" value="Genomic_DNA"/>
</dbReference>
<dbReference type="EMBL" id="LR796860">
    <property type="protein sequence ID" value="CAB4170982.1"/>
    <property type="molecule type" value="Genomic_DNA"/>
</dbReference>
<dbReference type="EMBL" id="LR797021">
    <property type="protein sequence ID" value="CAB4182304.1"/>
    <property type="molecule type" value="Genomic_DNA"/>
</dbReference>